<comment type="similarity">
    <text evidence="1">Belongs to the N-acetylmuramoyl-L-alanine amidase 2 family.</text>
</comment>
<dbReference type="AlphaFoldDB" id="A0A6M5UDS7"/>
<evidence type="ECO:0000259" key="5">
    <source>
        <dbReference type="SMART" id="SM00701"/>
    </source>
</evidence>
<dbReference type="KEGG" id="cprt:FIC82_002350"/>
<proteinExistence type="inferred from homology"/>
<dbReference type="Pfam" id="PF01510">
    <property type="entry name" value="Amidase_2"/>
    <property type="match status" value="1"/>
</dbReference>
<dbReference type="RefSeq" id="WP_154797410.1">
    <property type="nucleotide sequence ID" value="NZ_CP052757.1"/>
</dbReference>
<dbReference type="SUPFAM" id="SSF55846">
    <property type="entry name" value="N-acetylmuramoyl-L-alanine amidase-like"/>
    <property type="match status" value="1"/>
</dbReference>
<dbReference type="InterPro" id="IPR002502">
    <property type="entry name" value="Amidase_domain"/>
</dbReference>
<evidence type="ECO:0000259" key="4">
    <source>
        <dbReference type="SMART" id="SM00644"/>
    </source>
</evidence>
<sequence>MPLLALSAALGPTAAHASSVAPSPEASGPSAPLPAAASALPDAGTAPATLRTDDIGATGTVTVAGGFQSAAVTWPADLDQDVPELQVRARVADGNWGPWTHVHRATDGPDTGGDATGDESTTVVYLGQSDTVQVAAVGTTEPLPDGVRVTTISSEPAPSPTADTAGAVPRARSAAAAAGPVIITREEWGAAPARCTWDAAPTLKGGVVHHTVNANGYSSIEQAMQAIRNDQAYHQDGNGWCDIGYNFLVDTWGNIYEGADGSIEKALIGAHTGGFNTGTVGVAMVGTFTDVTPPAAQLDGVAKIIGYRLAQYGVDPAGTGTFTAASKTAGGRFEQGQSVVLPRVFGHRDTHQTECPGDLAYRRLAHVQEVASQHYHRFALRAERISGTDRYATSAAISAATFDPGVPVAYVANGLSFPDALSGAPAAVASAAPVLLVSPTAVPASVADELRRLRPARIVALGGGGVVPETVLAQLRGLTAGSVTRLAGPDRFATSAAISHETFDPGVPVAYVANGLTFPDALAGAPAAGADGAPVLLVSPAAVPATVATELDRLRPGRIVILGGKGSVSAAVEQELGRFTSGGVDRASGPDRYATSAAVSRATFTPGVPVVYVANGLNFPDSLAGAPAAGVGGGPVLLTAPNDVPASVAAELDRLTPARVVVLGGSGVVSDAVRARVSAYVD</sequence>
<dbReference type="GO" id="GO:0008270">
    <property type="term" value="F:zinc ion binding"/>
    <property type="evidence" value="ECO:0007669"/>
    <property type="project" value="InterPro"/>
</dbReference>
<gene>
    <name evidence="6" type="ORF">FIC82_002350</name>
</gene>
<dbReference type="Gene3D" id="3.40.80.10">
    <property type="entry name" value="Peptidoglycan recognition protein-like"/>
    <property type="match status" value="1"/>
</dbReference>
<feature type="domain" description="Peptidoglycan recognition protein family" evidence="5">
    <location>
        <begin position="180"/>
        <end position="327"/>
    </location>
</feature>
<feature type="region of interest" description="Disordered" evidence="2">
    <location>
        <begin position="17"/>
        <end position="51"/>
    </location>
</feature>
<evidence type="ECO:0000256" key="1">
    <source>
        <dbReference type="ARBA" id="ARBA00007553"/>
    </source>
</evidence>
<dbReference type="SMART" id="SM00701">
    <property type="entry name" value="PGRP"/>
    <property type="match status" value="1"/>
</dbReference>
<evidence type="ECO:0000313" key="7">
    <source>
        <dbReference type="Proteomes" id="UP000451354"/>
    </source>
</evidence>
<keyword evidence="7" id="KW-1185">Reference proteome</keyword>
<evidence type="ECO:0000256" key="3">
    <source>
        <dbReference type="SAM" id="SignalP"/>
    </source>
</evidence>
<dbReference type="InterPro" id="IPR006619">
    <property type="entry name" value="PGRP_domain_met/bac"/>
</dbReference>
<dbReference type="OrthoDB" id="514320at2"/>
<feature type="chain" id="PRO_5026673446" description="N-acetylmuramoyl-L-alanine amidase" evidence="3">
    <location>
        <begin position="18"/>
        <end position="682"/>
    </location>
</feature>
<dbReference type="EMBL" id="CP052757">
    <property type="protein sequence ID" value="QJW35218.1"/>
    <property type="molecule type" value="Genomic_DNA"/>
</dbReference>
<dbReference type="GO" id="GO:0009253">
    <property type="term" value="P:peptidoglycan catabolic process"/>
    <property type="evidence" value="ECO:0007669"/>
    <property type="project" value="InterPro"/>
</dbReference>
<dbReference type="InterPro" id="IPR036505">
    <property type="entry name" value="Amidase/PGRP_sf"/>
</dbReference>
<accession>A0A6M5UDS7</accession>
<evidence type="ECO:0000313" key="6">
    <source>
        <dbReference type="EMBL" id="QJW35218.1"/>
    </source>
</evidence>
<organism evidence="6 7">
    <name type="scientific">Cellulosimicrobium protaetiae</name>
    <dbReference type="NCBI Taxonomy" id="2587808"/>
    <lineage>
        <taxon>Bacteria</taxon>
        <taxon>Bacillati</taxon>
        <taxon>Actinomycetota</taxon>
        <taxon>Actinomycetes</taxon>
        <taxon>Micrococcales</taxon>
        <taxon>Promicromonosporaceae</taxon>
        <taxon>Cellulosimicrobium</taxon>
    </lineage>
</organism>
<dbReference type="InterPro" id="IPR007253">
    <property type="entry name" value="Cell_wall-bd_2"/>
</dbReference>
<evidence type="ECO:0008006" key="8">
    <source>
        <dbReference type="Google" id="ProtNLM"/>
    </source>
</evidence>
<feature type="signal peptide" evidence="3">
    <location>
        <begin position="1"/>
        <end position="17"/>
    </location>
</feature>
<dbReference type="InterPro" id="IPR015510">
    <property type="entry name" value="PGRP"/>
</dbReference>
<dbReference type="PANTHER" id="PTHR11022:SF41">
    <property type="entry name" value="PEPTIDOGLYCAN-RECOGNITION PROTEIN LC-RELATED"/>
    <property type="match status" value="1"/>
</dbReference>
<reference evidence="6 7" key="1">
    <citation type="journal article" date="2022" name="Int. J. Syst. Evol. Microbiol.">
        <title>Cellulosimicrobium protaetiae sp. nov., isolated from the gut of the larva of Protaetia brevitarsis seulensis.</title>
        <authorList>
            <person name="Le Han H."/>
            <person name="Nguyen T.T.H."/>
            <person name="Li Z."/>
            <person name="Shin N.R."/>
            <person name="Kim S.G."/>
        </authorList>
    </citation>
    <scope>NUCLEOTIDE SEQUENCE [LARGE SCALE GENOMIC DNA]</scope>
    <source>
        <strain evidence="6 7">BI34</strain>
    </source>
</reference>
<dbReference type="PANTHER" id="PTHR11022">
    <property type="entry name" value="PEPTIDOGLYCAN RECOGNITION PROTEIN"/>
    <property type="match status" value="1"/>
</dbReference>
<dbReference type="CDD" id="cd06583">
    <property type="entry name" value="PGRP"/>
    <property type="match status" value="1"/>
</dbReference>
<dbReference type="SMART" id="SM00644">
    <property type="entry name" value="Ami_2"/>
    <property type="match status" value="1"/>
</dbReference>
<evidence type="ECO:0000256" key="2">
    <source>
        <dbReference type="SAM" id="MobiDB-lite"/>
    </source>
</evidence>
<keyword evidence="3" id="KW-0732">Signal</keyword>
<feature type="domain" description="N-acetylmuramoyl-L-alanine amidase" evidence="4">
    <location>
        <begin position="191"/>
        <end position="357"/>
    </location>
</feature>
<protein>
    <recommendedName>
        <fullName evidence="8">N-acetylmuramoyl-L-alanine amidase</fullName>
    </recommendedName>
</protein>
<dbReference type="Proteomes" id="UP000451354">
    <property type="component" value="Chromosome"/>
</dbReference>
<name>A0A6M5UDS7_9MICO</name>
<dbReference type="Pfam" id="PF04122">
    <property type="entry name" value="CW_binding_2"/>
    <property type="match status" value="3"/>
</dbReference>
<feature type="compositionally biased region" description="Low complexity" evidence="2">
    <location>
        <begin position="17"/>
        <end position="48"/>
    </location>
</feature>
<dbReference type="GO" id="GO:0008745">
    <property type="term" value="F:N-acetylmuramoyl-L-alanine amidase activity"/>
    <property type="evidence" value="ECO:0007669"/>
    <property type="project" value="InterPro"/>
</dbReference>